<evidence type="ECO:0000256" key="11">
    <source>
        <dbReference type="ARBA" id="ARBA00023237"/>
    </source>
</evidence>
<evidence type="ECO:0000256" key="7">
    <source>
        <dbReference type="ARBA" id="ARBA00023004"/>
    </source>
</evidence>
<dbReference type="EMBL" id="BAAADD010000005">
    <property type="protein sequence ID" value="GAA0571476.1"/>
    <property type="molecule type" value="Genomic_DNA"/>
</dbReference>
<dbReference type="Gene3D" id="2.40.170.20">
    <property type="entry name" value="TonB-dependent receptor, beta-barrel domain"/>
    <property type="match status" value="1"/>
</dbReference>
<dbReference type="InterPro" id="IPR000531">
    <property type="entry name" value="Beta-barrel_TonB"/>
</dbReference>
<keyword evidence="2 12" id="KW-0813">Transport</keyword>
<keyword evidence="3 12" id="KW-1134">Transmembrane beta strand</keyword>
<comment type="caution">
    <text evidence="18">The sequence shown here is derived from an EMBL/GenBank/DDBJ whole genome shotgun (WGS) entry which is preliminary data.</text>
</comment>
<sequence length="902" mass="98920">MRVTKRLFTSVAPVALLALAITPAFAQSTGTAEVETVVVTGTKVKLSGMMTTLEVPKQRSVITQDFITTQPSGQTVFDTLNLVPGLNFTNSDPYGNSGGNIRMHGMDGNRISFTWDGMPLNDTGNYATYTNQVVDTEIIDRASVNQGTTDVDSPTASSTGGVINIRTAKPAENWGVLADTALGSFNYRRAFFRVDSGEIGPWGTRAFATYSYTMYDKFKGPGNLQKNQINADIYQGMGDLGWINLAAHFNRNRNDQYNGVTFLPVPASTAFYPTAGSNYAVYAPNVALDANGQYTGTDPNALGGFGLGYDEDPTCTRAAVAGAPDKDGCSSFYKVRVNPSDTGNIRMSSLWHLSSNLTFTFDTNFQYVLANGGGYTNVSETDTKLVGSTTGTVLTGAAKNNARVTPYTCLAGNGCDLNGDGDILDTVGEFTPNNTNTRRYGINAQLIYAVNDENTLQFAYVFDWGLHRQTGQWSTFDSVNGPADIFGGLRDSDHQVKNADGYALRQRDRKSYASLNQFSFNYEGRYLQDTLRVSVGVRLPFFERELHQYCYNQTTGYGYCTTAAPKTGTVQLANLATMGVYKFDTSKNYYTKPGDYNVSYSRTLPNAGISWLPLGPEHQFFTSYAQGISVPRTDNLYNGGTNGDASCQTALSAAEKTPSVLSACRFGTFATNVSPETTATYNFGYRFTGEWASASVTFWNTQYKNRIVSTYDPTQGISVDHNIGNVNMDGVDFEGTLSPIDNLDIYQSVSYLHSRVVDGPMAVIYTGTGKDDHVSIAGKEVVETPNWTEATRIQYRIYGFQFGLGGKYVSRRYGTDTNDYRVPDYFVANADVRYDLSELGWDKSYLKFNVTNLFDRNYFGNISTTRNCFTPYAGHVTVGCTSYPLLSVGSPRTFQIELRSVF</sequence>
<organism evidence="18 19">
    <name type="scientific">Rhizomicrobium electricum</name>
    <dbReference type="NCBI Taxonomy" id="480070"/>
    <lineage>
        <taxon>Bacteria</taxon>
        <taxon>Pseudomonadati</taxon>
        <taxon>Pseudomonadota</taxon>
        <taxon>Alphaproteobacteria</taxon>
        <taxon>Micropepsales</taxon>
        <taxon>Micropepsaceae</taxon>
        <taxon>Rhizomicrobium</taxon>
    </lineage>
</organism>
<dbReference type="Proteomes" id="UP001499951">
    <property type="component" value="Unassembled WGS sequence"/>
</dbReference>
<keyword evidence="9 13" id="KW-0798">TonB box</keyword>
<feature type="chain" id="PRO_5046965899" evidence="15">
    <location>
        <begin position="27"/>
        <end position="902"/>
    </location>
</feature>
<evidence type="ECO:0000256" key="5">
    <source>
        <dbReference type="ARBA" id="ARBA00022692"/>
    </source>
</evidence>
<evidence type="ECO:0000313" key="19">
    <source>
        <dbReference type="Proteomes" id="UP001499951"/>
    </source>
</evidence>
<evidence type="ECO:0000259" key="17">
    <source>
        <dbReference type="Pfam" id="PF07715"/>
    </source>
</evidence>
<keyword evidence="4" id="KW-0410">Iron transport</keyword>
<protein>
    <submittedName>
        <fullName evidence="18">TonB-dependent receptor</fullName>
    </submittedName>
</protein>
<keyword evidence="19" id="KW-1185">Reference proteome</keyword>
<dbReference type="RefSeq" id="WP_166934141.1">
    <property type="nucleotide sequence ID" value="NZ_BAAADD010000005.1"/>
</dbReference>
<dbReference type="PANTHER" id="PTHR32552">
    <property type="entry name" value="FERRICHROME IRON RECEPTOR-RELATED"/>
    <property type="match status" value="1"/>
</dbReference>
<keyword evidence="18" id="KW-0675">Receptor</keyword>
<dbReference type="InterPro" id="IPR037066">
    <property type="entry name" value="Plug_dom_sf"/>
</dbReference>
<evidence type="ECO:0000256" key="15">
    <source>
        <dbReference type="SAM" id="SignalP"/>
    </source>
</evidence>
<keyword evidence="10 12" id="KW-0472">Membrane</keyword>
<evidence type="ECO:0000256" key="10">
    <source>
        <dbReference type="ARBA" id="ARBA00023136"/>
    </source>
</evidence>
<comment type="similarity">
    <text evidence="12 14">Belongs to the TonB-dependent receptor family.</text>
</comment>
<reference evidence="19" key="1">
    <citation type="journal article" date="2019" name="Int. J. Syst. Evol. Microbiol.">
        <title>The Global Catalogue of Microorganisms (GCM) 10K type strain sequencing project: providing services to taxonomists for standard genome sequencing and annotation.</title>
        <authorList>
            <consortium name="The Broad Institute Genomics Platform"/>
            <consortium name="The Broad Institute Genome Sequencing Center for Infectious Disease"/>
            <person name="Wu L."/>
            <person name="Ma J."/>
        </authorList>
    </citation>
    <scope>NUCLEOTIDE SEQUENCE [LARGE SCALE GENOMIC DNA]</scope>
    <source>
        <strain evidence="19">JCM 15089</strain>
    </source>
</reference>
<feature type="short sequence motif" description="TonB box" evidence="13">
    <location>
        <begin position="36"/>
        <end position="42"/>
    </location>
</feature>
<evidence type="ECO:0000256" key="2">
    <source>
        <dbReference type="ARBA" id="ARBA00022448"/>
    </source>
</evidence>
<evidence type="ECO:0000256" key="13">
    <source>
        <dbReference type="PROSITE-ProRule" id="PRU10143"/>
    </source>
</evidence>
<keyword evidence="8" id="KW-0406">Ion transport</keyword>
<dbReference type="SUPFAM" id="SSF56935">
    <property type="entry name" value="Porins"/>
    <property type="match status" value="1"/>
</dbReference>
<evidence type="ECO:0000256" key="14">
    <source>
        <dbReference type="RuleBase" id="RU003357"/>
    </source>
</evidence>
<keyword evidence="7" id="KW-0408">Iron</keyword>
<gene>
    <name evidence="18" type="ORF">GCM10008942_20230</name>
</gene>
<dbReference type="Pfam" id="PF00593">
    <property type="entry name" value="TonB_dep_Rec_b-barrel"/>
    <property type="match status" value="1"/>
</dbReference>
<name>A0ABP3PQS9_9PROT</name>
<dbReference type="InterPro" id="IPR039426">
    <property type="entry name" value="TonB-dep_rcpt-like"/>
</dbReference>
<evidence type="ECO:0000259" key="16">
    <source>
        <dbReference type="Pfam" id="PF00593"/>
    </source>
</evidence>
<dbReference type="PROSITE" id="PS00430">
    <property type="entry name" value="TONB_DEPENDENT_REC_1"/>
    <property type="match status" value="1"/>
</dbReference>
<proteinExistence type="inferred from homology"/>
<evidence type="ECO:0000256" key="6">
    <source>
        <dbReference type="ARBA" id="ARBA00022729"/>
    </source>
</evidence>
<dbReference type="InterPro" id="IPR010916">
    <property type="entry name" value="TonB_box_CS"/>
</dbReference>
<dbReference type="PANTHER" id="PTHR32552:SF68">
    <property type="entry name" value="FERRICHROME OUTER MEMBRANE TRANSPORTER_PHAGE RECEPTOR"/>
    <property type="match status" value="1"/>
</dbReference>
<accession>A0ABP3PQS9</accession>
<evidence type="ECO:0000256" key="4">
    <source>
        <dbReference type="ARBA" id="ARBA00022496"/>
    </source>
</evidence>
<evidence type="ECO:0000256" key="9">
    <source>
        <dbReference type="ARBA" id="ARBA00023077"/>
    </source>
</evidence>
<keyword evidence="11 12" id="KW-0998">Cell outer membrane</keyword>
<feature type="domain" description="TonB-dependent receptor-like beta-barrel" evidence="16">
    <location>
        <begin position="291"/>
        <end position="853"/>
    </location>
</feature>
<keyword evidence="5 12" id="KW-0812">Transmembrane</keyword>
<dbReference type="Pfam" id="PF07715">
    <property type="entry name" value="Plug"/>
    <property type="match status" value="1"/>
</dbReference>
<feature type="domain" description="TonB-dependent receptor plug" evidence="17">
    <location>
        <begin position="53"/>
        <end position="160"/>
    </location>
</feature>
<feature type="signal peptide" evidence="15">
    <location>
        <begin position="1"/>
        <end position="26"/>
    </location>
</feature>
<keyword evidence="6 15" id="KW-0732">Signal</keyword>
<evidence type="ECO:0000313" key="18">
    <source>
        <dbReference type="EMBL" id="GAA0571476.1"/>
    </source>
</evidence>
<dbReference type="InterPro" id="IPR036942">
    <property type="entry name" value="Beta-barrel_TonB_sf"/>
</dbReference>
<evidence type="ECO:0000256" key="12">
    <source>
        <dbReference type="PROSITE-ProRule" id="PRU01360"/>
    </source>
</evidence>
<evidence type="ECO:0000256" key="3">
    <source>
        <dbReference type="ARBA" id="ARBA00022452"/>
    </source>
</evidence>
<dbReference type="Gene3D" id="2.170.130.10">
    <property type="entry name" value="TonB-dependent receptor, plug domain"/>
    <property type="match status" value="1"/>
</dbReference>
<dbReference type="PROSITE" id="PS52016">
    <property type="entry name" value="TONB_DEPENDENT_REC_3"/>
    <property type="match status" value="1"/>
</dbReference>
<evidence type="ECO:0000256" key="1">
    <source>
        <dbReference type="ARBA" id="ARBA00004571"/>
    </source>
</evidence>
<evidence type="ECO:0000256" key="8">
    <source>
        <dbReference type="ARBA" id="ARBA00023065"/>
    </source>
</evidence>
<dbReference type="InterPro" id="IPR012910">
    <property type="entry name" value="Plug_dom"/>
</dbReference>
<comment type="subcellular location">
    <subcellularLocation>
        <location evidence="1 12">Cell outer membrane</location>
        <topology evidence="1 12">Multi-pass membrane protein</topology>
    </subcellularLocation>
</comment>